<protein>
    <submittedName>
        <fullName evidence="1">Uncharacterized protein</fullName>
    </submittedName>
</protein>
<organism evidence="1 2">
    <name type="scientific">Natrialba taiwanensis DSM 12281</name>
    <dbReference type="NCBI Taxonomy" id="1230458"/>
    <lineage>
        <taxon>Archaea</taxon>
        <taxon>Methanobacteriati</taxon>
        <taxon>Methanobacteriota</taxon>
        <taxon>Stenosarchaea group</taxon>
        <taxon>Halobacteria</taxon>
        <taxon>Halobacteriales</taxon>
        <taxon>Natrialbaceae</taxon>
        <taxon>Natrialba</taxon>
    </lineage>
</organism>
<comment type="caution">
    <text evidence="1">The sequence shown here is derived from an EMBL/GenBank/DDBJ whole genome shotgun (WGS) entry which is preliminary data.</text>
</comment>
<dbReference type="Proteomes" id="UP000011648">
    <property type="component" value="Unassembled WGS sequence"/>
</dbReference>
<name>M0A0X0_9EURY</name>
<sequence length="249" mass="27811">MPWLTNSNETAPKLPDGEPADVVYVNGVEVYVAEIPIDIFDRSSLGYYIGDTGQATLPQIVSNEGYDNPDAVWLPYDNPNDASNLASDNSGYDSSMQDVDLENYLRTGQIAEIYLRPATWGSNSQFRFSFLCDGYYPSNHIRLRFTDGYWRIEQGSTVYGGTGDAESFTGFNDNGNYHRVVVDLSQFPYIECHLWDAGTGNFISTISGEDSSPDTDEAGHQFWFNSVTEIYGSDYRIIDSDDFTAGQDM</sequence>
<dbReference type="AlphaFoldDB" id="M0A0X0"/>
<evidence type="ECO:0000313" key="1">
    <source>
        <dbReference type="EMBL" id="ELY91482.1"/>
    </source>
</evidence>
<proteinExistence type="predicted"/>
<dbReference type="RefSeq" id="WP_006825884.1">
    <property type="nucleotide sequence ID" value="NZ_AOIL01000037.1"/>
</dbReference>
<dbReference type="STRING" id="1230458.C484_10656"/>
<reference evidence="1 2" key="1">
    <citation type="journal article" date="2014" name="PLoS Genet.">
        <title>Phylogenetically driven sequencing of extremely halophilic archaea reveals strategies for static and dynamic osmo-response.</title>
        <authorList>
            <person name="Becker E.A."/>
            <person name="Seitzer P.M."/>
            <person name="Tritt A."/>
            <person name="Larsen D."/>
            <person name="Krusor M."/>
            <person name="Yao A.I."/>
            <person name="Wu D."/>
            <person name="Madern D."/>
            <person name="Eisen J.A."/>
            <person name="Darling A.E."/>
            <person name="Facciotti M.T."/>
        </authorList>
    </citation>
    <scope>NUCLEOTIDE SEQUENCE [LARGE SCALE GENOMIC DNA]</scope>
    <source>
        <strain evidence="1 2">DSM 12281</strain>
    </source>
</reference>
<accession>M0A0X0</accession>
<gene>
    <name evidence="1" type="ORF">C484_10656</name>
</gene>
<dbReference type="PATRIC" id="fig|1230458.4.peg.2141"/>
<keyword evidence="2" id="KW-1185">Reference proteome</keyword>
<dbReference type="EMBL" id="AOIL01000037">
    <property type="protein sequence ID" value="ELY91482.1"/>
    <property type="molecule type" value="Genomic_DNA"/>
</dbReference>
<evidence type="ECO:0000313" key="2">
    <source>
        <dbReference type="Proteomes" id="UP000011648"/>
    </source>
</evidence>